<dbReference type="InterPro" id="IPR018513">
    <property type="entry name" value="Cell_synthase_bac"/>
</dbReference>
<dbReference type="RefSeq" id="WP_350392880.1">
    <property type="nucleotide sequence ID" value="NZ_JBELQE010000033.1"/>
</dbReference>
<evidence type="ECO:0000313" key="8">
    <source>
        <dbReference type="EMBL" id="MER2249387.1"/>
    </source>
</evidence>
<comment type="caution">
    <text evidence="8">The sequence shown here is derived from an EMBL/GenBank/DDBJ whole genome shotgun (WGS) entry which is preliminary data.</text>
</comment>
<evidence type="ECO:0000256" key="1">
    <source>
        <dbReference type="ARBA" id="ARBA00004162"/>
    </source>
</evidence>
<comment type="subunit">
    <text evidence="6">Tightly associated with the cellulose synthase catalytic subunit.</text>
</comment>
<dbReference type="Proteomes" id="UP001480955">
    <property type="component" value="Unassembled WGS sequence"/>
</dbReference>
<evidence type="ECO:0000256" key="2">
    <source>
        <dbReference type="ARBA" id="ARBA00022475"/>
    </source>
</evidence>
<keyword evidence="6" id="KW-0997">Cell inner membrane</keyword>
<feature type="signal peptide" evidence="6">
    <location>
        <begin position="1"/>
        <end position="37"/>
    </location>
</feature>
<keyword evidence="4 6" id="KW-1133">Transmembrane helix</keyword>
<sequence>MPLLRFTAGRSRRRALGAPLALLAAGLALVPAEQADAQSFLGRTVPQVLVVPPEQDASARPAPLPAPIPGASSVAPPLRERPARAEVAAVQPAAPIPQRPLPSISENLRLVGEESNLQWSVFLTEAQVRERARFRIGYLAAISVMPESSFITATVNDTVIGRAQINAPGAVKLIEFDVPEGVLKPGYNAVRLGGVQRHRVDCSLPATFELWTQIDPSWTGFILPPGTGAVASLRDLPAVPPNGQGIVPIRVVLPGRPAPASFERIIRAVQQLALVGRFSQVVVEYGPLLTGPAGINLVVGTADELRAVPGLDMGSAVGGAPLSFHAAKDGRAATLVITGADGDDLDAGVVALKRREGLDAPVGSPQGLRVLALAKGVPVRGGDIIRLDTFGLQNREFTGRLFRSGFDLTLPADFVPADYARIELALEGGYAPGLEVGAQIMVDINGRNAASVPLPNTAGERLRGEPIALPLDLWRPGRNHVDVKALLATESDRTCDTANPSDEQKRFLFLNTSTLKVPPLARALRVPDLAATASSGLPYARSAKRPWLVVPTPDRDTMGAATTIAVQMAIAADRVIDFSLSAERPADRDAPAVVVAPARALDPALLRTIGLEPDQLRQIWQGRAEPAPVPPGQEAAKLASAPGQTDGMSLERLQNNVPPACALPAAHARVAALATQRPRLAGSRSRNEAADIATAWDATLQTAPSLIDQVSAMAGQIGDAAQASLQDAAAWVKGQVKDPPVEIGSRASLVVGQGVDGEGLGSVVTVFTAPNAALLQASVTCLSSPVLWSRLQGRIATLDANDGAISTYEAKRSRLLETEPRNLANLRLVFAGWLSMNPSIYVLALFAAAIALGLSTNAMLRGVGRTSAGGRGPDGPTRDTNSGEPS</sequence>
<dbReference type="PANTHER" id="PTHR39083">
    <property type="entry name" value="CYCLIC DI-GMP-BINDING PROTEIN"/>
    <property type="match status" value="1"/>
</dbReference>
<keyword evidence="6" id="KW-0732">Signal</keyword>
<name>A0ABV1QJ23_9HYPH</name>
<proteinExistence type="inferred from homology"/>
<evidence type="ECO:0000256" key="3">
    <source>
        <dbReference type="ARBA" id="ARBA00022692"/>
    </source>
</evidence>
<keyword evidence="3 6" id="KW-0812">Transmembrane</keyword>
<comment type="similarity">
    <text evidence="6">Belongs to the AcsB/BcsB family.</text>
</comment>
<organism evidence="8 9">
    <name type="scientific">Methylorubrum podarium</name>
    <dbReference type="NCBI Taxonomy" id="200476"/>
    <lineage>
        <taxon>Bacteria</taxon>
        <taxon>Pseudomonadati</taxon>
        <taxon>Pseudomonadota</taxon>
        <taxon>Alphaproteobacteria</taxon>
        <taxon>Hyphomicrobiales</taxon>
        <taxon>Methylobacteriaceae</taxon>
        <taxon>Methylorubrum</taxon>
    </lineage>
</organism>
<keyword evidence="5 6" id="KW-0472">Membrane</keyword>
<protein>
    <recommendedName>
        <fullName evidence="6">Cyclic di-GMP-binding protein</fullName>
    </recommendedName>
    <alternativeName>
        <fullName evidence="6">Cellulose synthase regulatory subunit</fullName>
    </alternativeName>
</protein>
<evidence type="ECO:0000313" key="9">
    <source>
        <dbReference type="Proteomes" id="UP001480955"/>
    </source>
</evidence>
<comment type="subcellular location">
    <subcellularLocation>
        <location evidence="6">Cell inner membrane</location>
    </subcellularLocation>
    <subcellularLocation>
        <location evidence="1">Cell membrane</location>
        <topology evidence="1">Single-pass membrane protein</topology>
    </subcellularLocation>
</comment>
<evidence type="ECO:0000256" key="6">
    <source>
        <dbReference type="RuleBase" id="RU365021"/>
    </source>
</evidence>
<comment type="function">
    <text evidence="6">Binds the cellulose synthase activator, bis-(3'-5') cyclic diguanylic acid (c-di-GMP).</text>
</comment>
<keyword evidence="9" id="KW-1185">Reference proteome</keyword>
<feature type="region of interest" description="Disordered" evidence="7">
    <location>
        <begin position="624"/>
        <end position="648"/>
    </location>
</feature>
<evidence type="ECO:0000256" key="5">
    <source>
        <dbReference type="ARBA" id="ARBA00023136"/>
    </source>
</evidence>
<dbReference type="Gene3D" id="2.60.120.260">
    <property type="entry name" value="Galactose-binding domain-like"/>
    <property type="match status" value="2"/>
</dbReference>
<accession>A0ABV1QJ23</accession>
<evidence type="ECO:0000256" key="4">
    <source>
        <dbReference type="ARBA" id="ARBA00022989"/>
    </source>
</evidence>
<gene>
    <name evidence="8" type="ORF">ABS772_05605</name>
</gene>
<evidence type="ECO:0000256" key="7">
    <source>
        <dbReference type="SAM" id="MobiDB-lite"/>
    </source>
</evidence>
<feature type="transmembrane region" description="Helical" evidence="6">
    <location>
        <begin position="840"/>
        <end position="860"/>
    </location>
</feature>
<dbReference type="Pfam" id="PF03170">
    <property type="entry name" value="BcsB"/>
    <property type="match status" value="1"/>
</dbReference>
<comment type="pathway">
    <text evidence="6">Glycan metabolism; bacterial cellulose biosynthesis.</text>
</comment>
<feature type="chain" id="PRO_5045001963" description="Cyclic di-GMP-binding protein" evidence="6">
    <location>
        <begin position="38"/>
        <end position="886"/>
    </location>
</feature>
<dbReference type="PANTHER" id="PTHR39083:SF1">
    <property type="entry name" value="CYCLIC DI-GMP-BINDING PROTEIN"/>
    <property type="match status" value="1"/>
</dbReference>
<reference evidence="8 9" key="1">
    <citation type="submission" date="2024-06" db="EMBL/GenBank/DDBJ databases">
        <authorList>
            <person name="Campbell A.G."/>
        </authorList>
    </citation>
    <scope>NUCLEOTIDE SEQUENCE [LARGE SCALE GENOMIC DNA]</scope>
    <source>
        <strain evidence="8 9">EM12</strain>
    </source>
</reference>
<feature type="region of interest" description="Disordered" evidence="7">
    <location>
        <begin position="864"/>
        <end position="886"/>
    </location>
</feature>
<keyword evidence="6" id="KW-0973">c-di-GMP</keyword>
<dbReference type="EMBL" id="JBELQE010000033">
    <property type="protein sequence ID" value="MER2249387.1"/>
    <property type="molecule type" value="Genomic_DNA"/>
</dbReference>
<keyword evidence="2 6" id="KW-1003">Cell membrane</keyword>
<keyword evidence="6" id="KW-0135">Cellulose biosynthesis</keyword>